<proteinExistence type="predicted"/>
<comment type="caution">
    <text evidence="1">The sequence shown here is derived from an EMBL/GenBank/DDBJ whole genome shotgun (WGS) entry which is preliminary data.</text>
</comment>
<accession>A0ACB9GTQ2</accession>
<sequence length="180" mass="20538">MSDNVVEGSCKNNHGFRNSHGETCYEGQENQDRVKKGKSRKFEIKGKEKGNVQGRKAQEHVMLSFLTWSHCNLLSKNKSEMDLENEYLKGCYDNLDKTCQEGSGDMDESNNHKSTLIPEMRTESNKSIATSVLVKEENHGREQYQQRSKKVQGMQASLEELVADIQTSITKLEKQFKDSI</sequence>
<dbReference type="Proteomes" id="UP001056120">
    <property type="component" value="Linkage Group LG13"/>
</dbReference>
<evidence type="ECO:0000313" key="2">
    <source>
        <dbReference type="Proteomes" id="UP001056120"/>
    </source>
</evidence>
<evidence type="ECO:0000313" key="1">
    <source>
        <dbReference type="EMBL" id="KAI3786350.1"/>
    </source>
</evidence>
<dbReference type="EMBL" id="CM042030">
    <property type="protein sequence ID" value="KAI3786350.1"/>
    <property type="molecule type" value="Genomic_DNA"/>
</dbReference>
<name>A0ACB9GTQ2_9ASTR</name>
<reference evidence="1 2" key="2">
    <citation type="journal article" date="2022" name="Mol. Ecol. Resour.">
        <title>The genomes of chicory, endive, great burdock and yacon provide insights into Asteraceae paleo-polyploidization history and plant inulin production.</title>
        <authorList>
            <person name="Fan W."/>
            <person name="Wang S."/>
            <person name="Wang H."/>
            <person name="Wang A."/>
            <person name="Jiang F."/>
            <person name="Liu H."/>
            <person name="Zhao H."/>
            <person name="Xu D."/>
            <person name="Zhang Y."/>
        </authorList>
    </citation>
    <scope>NUCLEOTIDE SEQUENCE [LARGE SCALE GENOMIC DNA]</scope>
    <source>
        <strain evidence="2">cv. Yunnan</strain>
        <tissue evidence="1">Leaves</tissue>
    </source>
</reference>
<gene>
    <name evidence="1" type="ORF">L1987_39962</name>
</gene>
<protein>
    <submittedName>
        <fullName evidence="1">Uncharacterized protein</fullName>
    </submittedName>
</protein>
<organism evidence="1 2">
    <name type="scientific">Smallanthus sonchifolius</name>
    <dbReference type="NCBI Taxonomy" id="185202"/>
    <lineage>
        <taxon>Eukaryota</taxon>
        <taxon>Viridiplantae</taxon>
        <taxon>Streptophyta</taxon>
        <taxon>Embryophyta</taxon>
        <taxon>Tracheophyta</taxon>
        <taxon>Spermatophyta</taxon>
        <taxon>Magnoliopsida</taxon>
        <taxon>eudicotyledons</taxon>
        <taxon>Gunneridae</taxon>
        <taxon>Pentapetalae</taxon>
        <taxon>asterids</taxon>
        <taxon>campanulids</taxon>
        <taxon>Asterales</taxon>
        <taxon>Asteraceae</taxon>
        <taxon>Asteroideae</taxon>
        <taxon>Heliantheae alliance</taxon>
        <taxon>Millerieae</taxon>
        <taxon>Smallanthus</taxon>
    </lineage>
</organism>
<reference evidence="2" key="1">
    <citation type="journal article" date="2022" name="Mol. Ecol. Resour.">
        <title>The genomes of chicory, endive, great burdock and yacon provide insights into Asteraceae palaeo-polyploidization history and plant inulin production.</title>
        <authorList>
            <person name="Fan W."/>
            <person name="Wang S."/>
            <person name="Wang H."/>
            <person name="Wang A."/>
            <person name="Jiang F."/>
            <person name="Liu H."/>
            <person name="Zhao H."/>
            <person name="Xu D."/>
            <person name="Zhang Y."/>
        </authorList>
    </citation>
    <scope>NUCLEOTIDE SEQUENCE [LARGE SCALE GENOMIC DNA]</scope>
    <source>
        <strain evidence="2">cv. Yunnan</strain>
    </source>
</reference>
<keyword evidence="2" id="KW-1185">Reference proteome</keyword>